<evidence type="ECO:0000313" key="3">
    <source>
        <dbReference type="Proteomes" id="UP000272888"/>
    </source>
</evidence>
<dbReference type="InterPro" id="IPR025665">
    <property type="entry name" value="Beta-barrel_OMP_2"/>
</dbReference>
<sequence>MAHARGPGASVPSPAMKMLLGAFLLLAAVPASAREGVQLGVRFVPQSTSLLYDTGYPLLDFLKVAPHDTRLRTAQGLGVLYHPWEHWSLGADLLYSRKGGGFASRQVDLDYLEVPLWLGFNTSSSNRLMFNVQAGLEVGYAVRRQLRSTGGTSTDLSDSVDRVAWGVPVAVGVRCRLFAAYSVNAQLFVSAGLGSLVRTNPTLGVRNYVFPGLRLSVDRELGVRR</sequence>
<feature type="domain" description="Outer membrane protein beta-barrel" evidence="1">
    <location>
        <begin position="75"/>
        <end position="176"/>
    </location>
</feature>
<dbReference type="AlphaFoldDB" id="A0A3A8QCH8"/>
<accession>A0A3A8QCH8</accession>
<reference evidence="3" key="1">
    <citation type="submission" date="2018-09" db="EMBL/GenBank/DDBJ databases">
        <authorList>
            <person name="Livingstone P.G."/>
            <person name="Whitworth D.E."/>
        </authorList>
    </citation>
    <scope>NUCLEOTIDE SEQUENCE [LARGE SCALE GENOMIC DNA]</scope>
    <source>
        <strain evidence="3">CA051B</strain>
    </source>
</reference>
<comment type="caution">
    <text evidence="2">The sequence shown here is derived from an EMBL/GenBank/DDBJ whole genome shotgun (WGS) entry which is preliminary data.</text>
</comment>
<dbReference type="Proteomes" id="UP000272888">
    <property type="component" value="Unassembled WGS sequence"/>
</dbReference>
<gene>
    <name evidence="2" type="ORF">D7V93_07105</name>
</gene>
<dbReference type="Pfam" id="PF13568">
    <property type="entry name" value="OMP_b-brl_2"/>
    <property type="match status" value="1"/>
</dbReference>
<name>A0A3A8QCH8_9BACT</name>
<proteinExistence type="predicted"/>
<organism evidence="2 3">
    <name type="scientific">Corallococcus llansteffanensis</name>
    <dbReference type="NCBI Taxonomy" id="2316731"/>
    <lineage>
        <taxon>Bacteria</taxon>
        <taxon>Pseudomonadati</taxon>
        <taxon>Myxococcota</taxon>
        <taxon>Myxococcia</taxon>
        <taxon>Myxococcales</taxon>
        <taxon>Cystobacterineae</taxon>
        <taxon>Myxococcaceae</taxon>
        <taxon>Corallococcus</taxon>
    </lineage>
</organism>
<protein>
    <submittedName>
        <fullName evidence="2">PorT family protein</fullName>
    </submittedName>
</protein>
<evidence type="ECO:0000313" key="2">
    <source>
        <dbReference type="EMBL" id="RKH64690.1"/>
    </source>
</evidence>
<keyword evidence="3" id="KW-1185">Reference proteome</keyword>
<evidence type="ECO:0000259" key="1">
    <source>
        <dbReference type="Pfam" id="PF13568"/>
    </source>
</evidence>
<dbReference type="EMBL" id="RAWB01000047">
    <property type="protein sequence ID" value="RKH64690.1"/>
    <property type="molecule type" value="Genomic_DNA"/>
</dbReference>